<dbReference type="EMBL" id="JACGWO010000002">
    <property type="protein sequence ID" value="KAK4436263.1"/>
    <property type="molecule type" value="Genomic_DNA"/>
</dbReference>
<dbReference type="Gene3D" id="3.40.50.2000">
    <property type="entry name" value="Glycogen Phosphorylase B"/>
    <property type="match status" value="1"/>
</dbReference>
<sequence>MGGGGRGGWRCWVGADGGAKEASKGRSAAEVRDIGKDGVLPASGCVEGRAGAAIGLWVRRRVGGGAAAKMRAISSQTASILQHLPPQMGASGHSEWQTASFFGLHQSTSIPCNVLLPSSPNTTLPSPSYCLALPPSPLLPSLTTASLPQNSTSNPMELLFEIPRLTNSNLREALQEIQQKSNIVIDFFCNSAFEVSTSLNIPTYFWFSSGAFGLCLFLHSRNYYWRPRGFEQFLAAHYATPRVCSP</sequence>
<gene>
    <name evidence="1" type="ORF">Salat_0790000</name>
</gene>
<evidence type="ECO:0000313" key="1">
    <source>
        <dbReference type="EMBL" id="KAK4436263.1"/>
    </source>
</evidence>
<dbReference type="Proteomes" id="UP001293254">
    <property type="component" value="Unassembled WGS sequence"/>
</dbReference>
<evidence type="ECO:0000313" key="2">
    <source>
        <dbReference type="Proteomes" id="UP001293254"/>
    </source>
</evidence>
<proteinExistence type="predicted"/>
<accession>A0AAE2CVS7</accession>
<dbReference type="AlphaFoldDB" id="A0AAE2CVS7"/>
<protein>
    <submittedName>
        <fullName evidence="1">Chalcone 4'-O-glucosyltransferase</fullName>
    </submittedName>
</protein>
<dbReference type="SUPFAM" id="SSF53756">
    <property type="entry name" value="UDP-Glycosyltransferase/glycogen phosphorylase"/>
    <property type="match status" value="1"/>
</dbReference>
<reference evidence="1" key="2">
    <citation type="journal article" date="2024" name="Plant">
        <title>Genomic evolution and insights into agronomic trait innovations of Sesamum species.</title>
        <authorList>
            <person name="Miao H."/>
            <person name="Wang L."/>
            <person name="Qu L."/>
            <person name="Liu H."/>
            <person name="Sun Y."/>
            <person name="Le M."/>
            <person name="Wang Q."/>
            <person name="Wei S."/>
            <person name="Zheng Y."/>
            <person name="Lin W."/>
            <person name="Duan Y."/>
            <person name="Cao H."/>
            <person name="Xiong S."/>
            <person name="Wang X."/>
            <person name="Wei L."/>
            <person name="Li C."/>
            <person name="Ma Q."/>
            <person name="Ju M."/>
            <person name="Zhao R."/>
            <person name="Li G."/>
            <person name="Mu C."/>
            <person name="Tian Q."/>
            <person name="Mei H."/>
            <person name="Zhang T."/>
            <person name="Gao T."/>
            <person name="Zhang H."/>
        </authorList>
    </citation>
    <scope>NUCLEOTIDE SEQUENCE</scope>
    <source>
        <strain evidence="1">3651</strain>
    </source>
</reference>
<comment type="caution">
    <text evidence="1">The sequence shown here is derived from an EMBL/GenBank/DDBJ whole genome shotgun (WGS) entry which is preliminary data.</text>
</comment>
<name>A0AAE2CVS7_9LAMI</name>
<organism evidence="1 2">
    <name type="scientific">Sesamum alatum</name>
    <dbReference type="NCBI Taxonomy" id="300844"/>
    <lineage>
        <taxon>Eukaryota</taxon>
        <taxon>Viridiplantae</taxon>
        <taxon>Streptophyta</taxon>
        <taxon>Embryophyta</taxon>
        <taxon>Tracheophyta</taxon>
        <taxon>Spermatophyta</taxon>
        <taxon>Magnoliopsida</taxon>
        <taxon>eudicotyledons</taxon>
        <taxon>Gunneridae</taxon>
        <taxon>Pentapetalae</taxon>
        <taxon>asterids</taxon>
        <taxon>lamiids</taxon>
        <taxon>Lamiales</taxon>
        <taxon>Pedaliaceae</taxon>
        <taxon>Sesamum</taxon>
    </lineage>
</organism>
<keyword evidence="2" id="KW-1185">Reference proteome</keyword>
<reference evidence="1" key="1">
    <citation type="submission" date="2020-06" db="EMBL/GenBank/DDBJ databases">
        <authorList>
            <person name="Li T."/>
            <person name="Hu X."/>
            <person name="Zhang T."/>
            <person name="Song X."/>
            <person name="Zhang H."/>
            <person name="Dai N."/>
            <person name="Sheng W."/>
            <person name="Hou X."/>
            <person name="Wei L."/>
        </authorList>
    </citation>
    <scope>NUCLEOTIDE SEQUENCE</scope>
    <source>
        <strain evidence="1">3651</strain>
        <tissue evidence="1">Leaf</tissue>
    </source>
</reference>